<dbReference type="Proteomes" id="UP000436088">
    <property type="component" value="Unassembled WGS sequence"/>
</dbReference>
<reference evidence="4" key="1">
    <citation type="submission" date="2019-09" db="EMBL/GenBank/DDBJ databases">
        <title>Draft genome information of white flower Hibiscus syriacus.</title>
        <authorList>
            <person name="Kim Y.-M."/>
        </authorList>
    </citation>
    <scope>NUCLEOTIDE SEQUENCE [LARGE SCALE GENOMIC DNA]</scope>
    <source>
        <strain evidence="4">YM2019G1</strain>
    </source>
</reference>
<dbReference type="InterPro" id="IPR011990">
    <property type="entry name" value="TPR-like_helical_dom_sf"/>
</dbReference>
<keyword evidence="2" id="KW-0677">Repeat</keyword>
<dbReference type="Gene3D" id="1.25.40.10">
    <property type="entry name" value="Tetratricopeptide repeat domain"/>
    <property type="match status" value="1"/>
</dbReference>
<gene>
    <name evidence="4" type="ORF">F3Y22_tig00009942pilonHSYRG00238</name>
</gene>
<evidence type="ECO:0000256" key="1">
    <source>
        <dbReference type="ARBA" id="ARBA00007626"/>
    </source>
</evidence>
<dbReference type="NCBIfam" id="TIGR00756">
    <property type="entry name" value="PPR"/>
    <property type="match status" value="1"/>
</dbReference>
<accession>A0A6A3CB65</accession>
<comment type="similarity">
    <text evidence="1">Belongs to the PPR family. P subfamily.</text>
</comment>
<evidence type="ECO:0000313" key="5">
    <source>
        <dbReference type="Proteomes" id="UP000436088"/>
    </source>
</evidence>
<evidence type="ECO:0000313" key="4">
    <source>
        <dbReference type="EMBL" id="KAE8724768.1"/>
    </source>
</evidence>
<dbReference type="Pfam" id="PF01535">
    <property type="entry name" value="PPR"/>
    <property type="match status" value="1"/>
</dbReference>
<dbReference type="InterPro" id="IPR002885">
    <property type="entry name" value="PPR_rpt"/>
</dbReference>
<dbReference type="PANTHER" id="PTHR47941">
    <property type="entry name" value="PENTATRICOPEPTIDE REPEAT-CONTAINING PROTEIN 3, MITOCHONDRIAL"/>
    <property type="match status" value="1"/>
</dbReference>
<dbReference type="Pfam" id="PF13041">
    <property type="entry name" value="PPR_2"/>
    <property type="match status" value="1"/>
</dbReference>
<comment type="caution">
    <text evidence="4">The sequence shown here is derived from an EMBL/GenBank/DDBJ whole genome shotgun (WGS) entry which is preliminary data.</text>
</comment>
<keyword evidence="5" id="KW-1185">Reference proteome</keyword>
<organism evidence="4 5">
    <name type="scientific">Hibiscus syriacus</name>
    <name type="common">Rose of Sharon</name>
    <dbReference type="NCBI Taxonomy" id="106335"/>
    <lineage>
        <taxon>Eukaryota</taxon>
        <taxon>Viridiplantae</taxon>
        <taxon>Streptophyta</taxon>
        <taxon>Embryophyta</taxon>
        <taxon>Tracheophyta</taxon>
        <taxon>Spermatophyta</taxon>
        <taxon>Magnoliopsida</taxon>
        <taxon>eudicotyledons</taxon>
        <taxon>Gunneridae</taxon>
        <taxon>Pentapetalae</taxon>
        <taxon>rosids</taxon>
        <taxon>malvids</taxon>
        <taxon>Malvales</taxon>
        <taxon>Malvaceae</taxon>
        <taxon>Malvoideae</taxon>
        <taxon>Hibiscus</taxon>
    </lineage>
</organism>
<name>A0A6A3CB65_HIBSY</name>
<dbReference type="PROSITE" id="PS51375">
    <property type="entry name" value="PPR"/>
    <property type="match status" value="1"/>
</dbReference>
<dbReference type="AlphaFoldDB" id="A0A6A3CB65"/>
<protein>
    <submittedName>
        <fullName evidence="4">Cysteine/Histidine-rich C1 domain family protein</fullName>
    </submittedName>
</protein>
<proteinExistence type="inferred from homology"/>
<dbReference type="EMBL" id="VEPZ02000454">
    <property type="protein sequence ID" value="KAE8724768.1"/>
    <property type="molecule type" value="Genomic_DNA"/>
</dbReference>
<feature type="repeat" description="PPR" evidence="3">
    <location>
        <begin position="100"/>
        <end position="134"/>
    </location>
</feature>
<evidence type="ECO:0000256" key="2">
    <source>
        <dbReference type="ARBA" id="ARBA00022737"/>
    </source>
</evidence>
<sequence length="170" mass="19383">MLCFYHEGLLDKAREVREAEDLWAEIKVQGLEPDVVAYNTMIGGLYIDSAMLIYRDMCRKDFRPQRLTVELLIRGICDKGMVLKAFEIMKAVREFGVCPTGTSYELLVKGLCAEGKIEEALKLQAEMVGKGFKPNLEIYNSFIDGYLRQGNEEMVAMLRKEVLETQKGEN</sequence>
<evidence type="ECO:0000256" key="3">
    <source>
        <dbReference type="PROSITE-ProRule" id="PRU00708"/>
    </source>
</evidence>